<protein>
    <submittedName>
        <fullName evidence="7">Cytochrome oxidase</fullName>
    </submittedName>
</protein>
<feature type="domain" description="Cytochrome c" evidence="6">
    <location>
        <begin position="147"/>
        <end position="240"/>
    </location>
</feature>
<feature type="chain" id="PRO_5021795921" evidence="5">
    <location>
        <begin position="22"/>
        <end position="694"/>
    </location>
</feature>
<evidence type="ECO:0000256" key="3">
    <source>
        <dbReference type="ARBA" id="ARBA00023004"/>
    </source>
</evidence>
<evidence type="ECO:0000256" key="4">
    <source>
        <dbReference type="PROSITE-ProRule" id="PRU00433"/>
    </source>
</evidence>
<dbReference type="EMBL" id="BKAG01000009">
    <property type="protein sequence ID" value="GEP42269.1"/>
    <property type="molecule type" value="Genomic_DNA"/>
</dbReference>
<keyword evidence="2 4" id="KW-0479">Metal-binding</keyword>
<feature type="signal peptide" evidence="5">
    <location>
        <begin position="1"/>
        <end position="21"/>
    </location>
</feature>
<reference evidence="7 8" key="1">
    <citation type="submission" date="2019-07" db="EMBL/GenBank/DDBJ databases">
        <title>Whole genome shotgun sequence of Brevifollis gellanilyticus NBRC 108608.</title>
        <authorList>
            <person name="Hosoyama A."/>
            <person name="Uohara A."/>
            <person name="Ohji S."/>
            <person name="Ichikawa N."/>
        </authorList>
    </citation>
    <scope>NUCLEOTIDE SEQUENCE [LARGE SCALE GENOMIC DNA]</scope>
    <source>
        <strain evidence="7 8">NBRC 108608</strain>
    </source>
</reference>
<dbReference type="GO" id="GO:0046872">
    <property type="term" value="F:metal ion binding"/>
    <property type="evidence" value="ECO:0007669"/>
    <property type="project" value="UniProtKB-KW"/>
</dbReference>
<evidence type="ECO:0000256" key="2">
    <source>
        <dbReference type="ARBA" id="ARBA00022723"/>
    </source>
</evidence>
<gene>
    <name evidence="7" type="ORF">BGE01nite_15600</name>
</gene>
<dbReference type="InterPro" id="IPR009056">
    <property type="entry name" value="Cyt_c-like_dom"/>
</dbReference>
<keyword evidence="3 4" id="KW-0408">Iron</keyword>
<evidence type="ECO:0000256" key="1">
    <source>
        <dbReference type="ARBA" id="ARBA00022617"/>
    </source>
</evidence>
<feature type="domain" description="Cytochrome c" evidence="6">
    <location>
        <begin position="48"/>
        <end position="138"/>
    </location>
</feature>
<dbReference type="GO" id="GO:0009055">
    <property type="term" value="F:electron transfer activity"/>
    <property type="evidence" value="ECO:0007669"/>
    <property type="project" value="InterPro"/>
</dbReference>
<dbReference type="PANTHER" id="PTHR33751">
    <property type="entry name" value="CBB3-TYPE CYTOCHROME C OXIDASE SUBUNIT FIXP"/>
    <property type="match status" value="1"/>
</dbReference>
<keyword evidence="5" id="KW-0732">Signal</keyword>
<accession>A0A512M6B4</accession>
<dbReference type="GO" id="GO:0020037">
    <property type="term" value="F:heme binding"/>
    <property type="evidence" value="ECO:0007669"/>
    <property type="project" value="InterPro"/>
</dbReference>
<dbReference type="SUPFAM" id="SSF46626">
    <property type="entry name" value="Cytochrome c"/>
    <property type="match status" value="3"/>
</dbReference>
<dbReference type="PROSITE" id="PS51007">
    <property type="entry name" value="CYTC"/>
    <property type="match status" value="3"/>
</dbReference>
<dbReference type="PANTHER" id="PTHR33751:SF1">
    <property type="entry name" value="CBB3-TYPE CYTOCHROME C OXIDASE SUBUNIT FIXP"/>
    <property type="match status" value="1"/>
</dbReference>
<dbReference type="Proteomes" id="UP000321577">
    <property type="component" value="Unassembled WGS sequence"/>
</dbReference>
<evidence type="ECO:0000259" key="6">
    <source>
        <dbReference type="PROSITE" id="PS51007"/>
    </source>
</evidence>
<proteinExistence type="predicted"/>
<dbReference type="InterPro" id="IPR036280">
    <property type="entry name" value="Multihaem_cyt_sf"/>
</dbReference>
<keyword evidence="8" id="KW-1185">Reference proteome</keyword>
<name>A0A512M6B4_9BACT</name>
<evidence type="ECO:0000256" key="5">
    <source>
        <dbReference type="SAM" id="SignalP"/>
    </source>
</evidence>
<dbReference type="InterPro" id="IPR050597">
    <property type="entry name" value="Cytochrome_c_Oxidase_Subunit"/>
</dbReference>
<feature type="domain" description="Cytochrome c" evidence="6">
    <location>
        <begin position="456"/>
        <end position="544"/>
    </location>
</feature>
<keyword evidence="1 4" id="KW-0349">Heme</keyword>
<dbReference type="Gene3D" id="1.10.760.10">
    <property type="entry name" value="Cytochrome c-like domain"/>
    <property type="match status" value="4"/>
</dbReference>
<evidence type="ECO:0000313" key="8">
    <source>
        <dbReference type="Proteomes" id="UP000321577"/>
    </source>
</evidence>
<evidence type="ECO:0000313" key="7">
    <source>
        <dbReference type="EMBL" id="GEP42269.1"/>
    </source>
</evidence>
<dbReference type="InterPro" id="IPR036909">
    <property type="entry name" value="Cyt_c-like_dom_sf"/>
</dbReference>
<dbReference type="Pfam" id="PF00034">
    <property type="entry name" value="Cytochrom_C"/>
    <property type="match status" value="1"/>
</dbReference>
<dbReference type="SUPFAM" id="SSF48695">
    <property type="entry name" value="Multiheme cytochromes"/>
    <property type="match status" value="1"/>
</dbReference>
<dbReference type="AlphaFoldDB" id="A0A512M6B4"/>
<comment type="caution">
    <text evidence="7">The sequence shown here is derived from an EMBL/GenBank/DDBJ whole genome shotgun (WGS) entry which is preliminary data.</text>
</comment>
<organism evidence="7 8">
    <name type="scientific">Brevifollis gellanilyticus</name>
    <dbReference type="NCBI Taxonomy" id="748831"/>
    <lineage>
        <taxon>Bacteria</taxon>
        <taxon>Pseudomonadati</taxon>
        <taxon>Verrucomicrobiota</taxon>
        <taxon>Verrucomicrobiia</taxon>
        <taxon>Verrucomicrobiales</taxon>
        <taxon>Verrucomicrobiaceae</taxon>
    </lineage>
</organism>
<sequence length="694" mass="76607">MLRHCALPFALLSLIAPPAHAHPLQAEPINHAYVFNFDQFNLPEDPDEHVTEGGYLLLAELNCTQCHKAPEAWSERLAPKDGPILSGVGSRLDADQLWLFIRSPQFLKKGTQMPGLFAGEEGDAEKVEALTEYLSSLKQDKPQMPAGDGAHGKELYHKIGCVACHEPGTDFRPEKVPASMEVEKPGNASVPIAFADVYDVNSLAYFLKDPLAHRPSGRMPDLHLTDQEAADIAAYLHVGRQQAPASERKALKIKSQGVEKGRELFLSMGCSNCHTADRKAVSKVSKELASLNTANGCLSAKQKTGTPRFDLNDLQKRALKLAIAAIKKGEAPQFTAQQKVDWQMTRLNCYACHDRDGKGGPEDPRAQYFTSNDGSAESLGELAHLPPRLDNTGRKLTRGWLEKILFGEGGSVRPYMNTRMPNFGRKQTEMLVSLLPEADKREKPIEIDVSGLAKHHRAEAGRKLIGMTGLACVGCHGLKDRKSLGPPVIRLTNTIDRLQPEYFKELLLNPQATQPGTMMPPMFMGRKSADKDVESIWTYLKEIQGQPLPDGLISTEDFELKPAKDGKPVIFRSFIEGAGTHAIAVGFPEGVNAVFDSVQARWTTLWKGRFLDAMSNWQSREMLPIKPLGKDVKEMPASTGKREFSGYRLSKEGVPTMLYTLDGKNVEDTLKPSGKGFEHSVTINGKTTKEEIQW</sequence>